<dbReference type="RefSeq" id="WP_338888794.1">
    <property type="nucleotide sequence ID" value="NZ_CP147846.1"/>
</dbReference>
<dbReference type="Proteomes" id="UP001432000">
    <property type="component" value="Chromosome"/>
</dbReference>
<dbReference type="Gene3D" id="3.30.1310.10">
    <property type="entry name" value="Nucleoid-associated protein YbaB-like domain"/>
    <property type="match status" value="1"/>
</dbReference>
<proteinExistence type="predicted"/>
<gene>
    <name evidence="2" type="ORF">WDS16_25635</name>
</gene>
<dbReference type="InterPro" id="IPR036894">
    <property type="entry name" value="YbaB-like_sf"/>
</dbReference>
<accession>A0ABZ2PHF7</accession>
<feature type="region of interest" description="Disordered" evidence="1">
    <location>
        <begin position="98"/>
        <end position="120"/>
    </location>
</feature>
<name>A0ABZ2PHF7_9NOCA</name>
<evidence type="ECO:0000256" key="1">
    <source>
        <dbReference type="SAM" id="MobiDB-lite"/>
    </source>
</evidence>
<reference evidence="2 3" key="1">
    <citation type="submission" date="2024-03" db="EMBL/GenBank/DDBJ databases">
        <title>Natural products discovery in diverse microorganisms through a two-stage MS feature dereplication strategy.</title>
        <authorList>
            <person name="Zhang R."/>
        </authorList>
    </citation>
    <scope>NUCLEOTIDE SEQUENCE [LARGE SCALE GENOMIC DNA]</scope>
    <source>
        <strain evidence="2 3">18930</strain>
    </source>
</reference>
<organism evidence="2 3">
    <name type="scientific">Rhodococcus sovatensis</name>
    <dbReference type="NCBI Taxonomy" id="1805840"/>
    <lineage>
        <taxon>Bacteria</taxon>
        <taxon>Bacillati</taxon>
        <taxon>Actinomycetota</taxon>
        <taxon>Actinomycetes</taxon>
        <taxon>Mycobacteriales</taxon>
        <taxon>Nocardiaceae</taxon>
        <taxon>Rhodococcus</taxon>
    </lineage>
</organism>
<protein>
    <submittedName>
        <fullName evidence="2">YbaB/EbfC family nucleoid-associated protein</fullName>
    </submittedName>
</protein>
<dbReference type="InterPro" id="IPR004401">
    <property type="entry name" value="YbaB/EbfC"/>
</dbReference>
<evidence type="ECO:0000313" key="3">
    <source>
        <dbReference type="Proteomes" id="UP001432000"/>
    </source>
</evidence>
<evidence type="ECO:0000313" key="2">
    <source>
        <dbReference type="EMBL" id="WXG68530.1"/>
    </source>
</evidence>
<keyword evidence="3" id="KW-1185">Reference proteome</keyword>
<dbReference type="EMBL" id="CP147846">
    <property type="protein sequence ID" value="WXG68530.1"/>
    <property type="molecule type" value="Genomic_DNA"/>
</dbReference>
<dbReference type="Pfam" id="PF02575">
    <property type="entry name" value="YbaB_DNA_bd"/>
    <property type="match status" value="1"/>
</dbReference>
<dbReference type="SUPFAM" id="SSF82607">
    <property type="entry name" value="YbaB-like"/>
    <property type="match status" value="1"/>
</dbReference>
<sequence>MSGLEEITVKAARIQRAVQAVRGSAVSDGGHVRVEVGVDGSMTDIVIGQSFSMLPAETGAELIARTHAAALTAANQAAHGIRRELLEDPRVARLVDQTMTQPNPPGQIPTQPRRTDDYAVAEPLQPTSIYDRW</sequence>